<accession>A0A1M7Q6I9</accession>
<evidence type="ECO:0000313" key="2">
    <source>
        <dbReference type="EMBL" id="SHN26106.1"/>
    </source>
</evidence>
<proteinExistence type="predicted"/>
<keyword evidence="3" id="KW-1185">Reference proteome</keyword>
<sequence length="97" mass="11538">MFMFIRYIISRKSWIFYFLLGVTNTLIILNEGIKVNSGSILYLNAVYFITFLFFFLWCYKKETKFTASLDSLRKELPTVENVSEKNVTFCIISNKYK</sequence>
<gene>
    <name evidence="2" type="ORF">SAMN05216179_2814</name>
</gene>
<protein>
    <submittedName>
        <fullName evidence="2">Uncharacterized protein</fullName>
    </submittedName>
</protein>
<feature type="transmembrane region" description="Helical" evidence="1">
    <location>
        <begin position="14"/>
        <end position="33"/>
    </location>
</feature>
<keyword evidence="1" id="KW-0812">Transmembrane</keyword>
<dbReference type="Proteomes" id="UP000184184">
    <property type="component" value="Unassembled WGS sequence"/>
</dbReference>
<organism evidence="2 3">
    <name type="scientific">Gracilibacillus kekensis</name>
    <dbReference type="NCBI Taxonomy" id="1027249"/>
    <lineage>
        <taxon>Bacteria</taxon>
        <taxon>Bacillati</taxon>
        <taxon>Bacillota</taxon>
        <taxon>Bacilli</taxon>
        <taxon>Bacillales</taxon>
        <taxon>Bacillaceae</taxon>
        <taxon>Gracilibacillus</taxon>
    </lineage>
</organism>
<dbReference type="AlphaFoldDB" id="A0A1M7Q6I9"/>
<evidence type="ECO:0000256" key="1">
    <source>
        <dbReference type="SAM" id="Phobius"/>
    </source>
</evidence>
<keyword evidence="1" id="KW-1133">Transmembrane helix</keyword>
<dbReference type="RefSeq" id="WP_073202499.1">
    <property type="nucleotide sequence ID" value="NZ_FRCZ01000006.1"/>
</dbReference>
<dbReference type="OrthoDB" id="9780487at2"/>
<dbReference type="EMBL" id="FRCZ01000006">
    <property type="protein sequence ID" value="SHN26106.1"/>
    <property type="molecule type" value="Genomic_DNA"/>
</dbReference>
<reference evidence="2 3" key="1">
    <citation type="submission" date="2016-11" db="EMBL/GenBank/DDBJ databases">
        <authorList>
            <person name="Jaros S."/>
            <person name="Januszkiewicz K."/>
            <person name="Wedrychowicz H."/>
        </authorList>
    </citation>
    <scope>NUCLEOTIDE SEQUENCE [LARGE SCALE GENOMIC DNA]</scope>
    <source>
        <strain evidence="2 3">CGMCC 1.10681</strain>
    </source>
</reference>
<keyword evidence="1" id="KW-0472">Membrane</keyword>
<feature type="transmembrane region" description="Helical" evidence="1">
    <location>
        <begin position="39"/>
        <end position="59"/>
    </location>
</feature>
<name>A0A1M7Q6I9_9BACI</name>
<evidence type="ECO:0000313" key="3">
    <source>
        <dbReference type="Proteomes" id="UP000184184"/>
    </source>
</evidence>
<dbReference type="STRING" id="1027249.SAMN05216179_2814"/>